<keyword evidence="1" id="KW-0805">Transcription regulation</keyword>
<accession>A0A3E3I5U3</accession>
<keyword evidence="2" id="KW-0238">DNA-binding</keyword>
<reference evidence="5" key="1">
    <citation type="submission" date="2018-08" db="EMBL/GenBank/DDBJ databases">
        <title>A genome reference for cultivated species of the human gut microbiota.</title>
        <authorList>
            <person name="Zou Y."/>
            <person name="Xue W."/>
            <person name="Luo G."/>
        </authorList>
    </citation>
    <scope>NUCLEOTIDE SEQUENCE [LARGE SCALE GENOMIC DNA]</scope>
    <source>
        <strain evidence="5">TF05-5AC</strain>
    </source>
</reference>
<name>A0A3E3I5U3_9FIRM</name>
<dbReference type="GeneID" id="97987342"/>
<dbReference type="RefSeq" id="WP_117544520.1">
    <property type="nucleotide sequence ID" value="NZ_QVLV01000006.1"/>
</dbReference>
<protein>
    <submittedName>
        <fullName evidence="5">AraC family transcriptional regulator</fullName>
    </submittedName>
</protein>
<feature type="domain" description="HTH araC/xylS-type" evidence="4">
    <location>
        <begin position="175"/>
        <end position="276"/>
    </location>
</feature>
<dbReference type="GO" id="GO:0003700">
    <property type="term" value="F:DNA-binding transcription factor activity"/>
    <property type="evidence" value="ECO:0007669"/>
    <property type="project" value="InterPro"/>
</dbReference>
<gene>
    <name evidence="5" type="ORF">DXC51_10755</name>
</gene>
<evidence type="ECO:0000256" key="1">
    <source>
        <dbReference type="ARBA" id="ARBA00023015"/>
    </source>
</evidence>
<dbReference type="InterPro" id="IPR046532">
    <property type="entry name" value="DUF6597"/>
</dbReference>
<dbReference type="Gene3D" id="1.10.10.60">
    <property type="entry name" value="Homeodomain-like"/>
    <property type="match status" value="1"/>
</dbReference>
<dbReference type="InterPro" id="IPR050204">
    <property type="entry name" value="AraC_XylS_family_regulators"/>
</dbReference>
<dbReference type="Pfam" id="PF20240">
    <property type="entry name" value="DUF6597"/>
    <property type="match status" value="1"/>
</dbReference>
<dbReference type="PANTHER" id="PTHR46796:SF13">
    <property type="entry name" value="HTH-TYPE TRANSCRIPTIONAL ACTIVATOR RHAS"/>
    <property type="match status" value="1"/>
</dbReference>
<dbReference type="Pfam" id="PF12833">
    <property type="entry name" value="HTH_18"/>
    <property type="match status" value="1"/>
</dbReference>
<dbReference type="PANTHER" id="PTHR46796">
    <property type="entry name" value="HTH-TYPE TRANSCRIPTIONAL ACTIVATOR RHAS-RELATED"/>
    <property type="match status" value="1"/>
</dbReference>
<dbReference type="EMBL" id="QVLV01000006">
    <property type="protein sequence ID" value="RGE61013.1"/>
    <property type="molecule type" value="Genomic_DNA"/>
</dbReference>
<dbReference type="InterPro" id="IPR018060">
    <property type="entry name" value="HTH_AraC"/>
</dbReference>
<organism evidence="5 6">
    <name type="scientific">Eisenbergiella massiliensis</name>
    <dbReference type="NCBI Taxonomy" id="1720294"/>
    <lineage>
        <taxon>Bacteria</taxon>
        <taxon>Bacillati</taxon>
        <taxon>Bacillota</taxon>
        <taxon>Clostridia</taxon>
        <taxon>Lachnospirales</taxon>
        <taxon>Lachnospiraceae</taxon>
        <taxon>Eisenbergiella</taxon>
    </lineage>
</organism>
<dbReference type="PROSITE" id="PS01124">
    <property type="entry name" value="HTH_ARAC_FAMILY_2"/>
    <property type="match status" value="1"/>
</dbReference>
<keyword evidence="3" id="KW-0804">Transcription</keyword>
<dbReference type="Proteomes" id="UP000260812">
    <property type="component" value="Unassembled WGS sequence"/>
</dbReference>
<dbReference type="AlphaFoldDB" id="A0A3E3I5U3"/>
<comment type="caution">
    <text evidence="5">The sequence shown here is derived from an EMBL/GenBank/DDBJ whole genome shotgun (WGS) entry which is preliminary data.</text>
</comment>
<dbReference type="GO" id="GO:0043565">
    <property type="term" value="F:sequence-specific DNA binding"/>
    <property type="evidence" value="ECO:0007669"/>
    <property type="project" value="InterPro"/>
</dbReference>
<evidence type="ECO:0000313" key="6">
    <source>
        <dbReference type="Proteomes" id="UP000260812"/>
    </source>
</evidence>
<dbReference type="SUPFAM" id="SSF46689">
    <property type="entry name" value="Homeodomain-like"/>
    <property type="match status" value="1"/>
</dbReference>
<evidence type="ECO:0000256" key="3">
    <source>
        <dbReference type="ARBA" id="ARBA00023163"/>
    </source>
</evidence>
<dbReference type="InterPro" id="IPR009057">
    <property type="entry name" value="Homeodomain-like_sf"/>
</dbReference>
<evidence type="ECO:0000256" key="2">
    <source>
        <dbReference type="ARBA" id="ARBA00023125"/>
    </source>
</evidence>
<dbReference type="SMART" id="SM00342">
    <property type="entry name" value="HTH_ARAC"/>
    <property type="match status" value="1"/>
</dbReference>
<sequence>MNRFYQMYQPHTAAPYRSGEGYREIPPCGGLQPYVKCFWGTDSPLADTGIIQEGLIVPDTCMDIIFQVSHTNNNISGKFVGINNEAFYSAGLPKESGRPEIRSTFGIRFFAWSAVLFSGDSMVEVKNNVFDVRRHYAGIQKAVEPLLFDIPTLEGRSRAAEKILLKQLNEKRHNTYLETAVYHTLKQKGNLKTAGLADQVFISNRQLERVFREYMGISPKQFASLVRYQNLWNELLTAPAFDVMEAVRRYGFSDQSHLLHEFKKYHTMRPEEARRYARSQFTGGK</sequence>
<evidence type="ECO:0000259" key="4">
    <source>
        <dbReference type="PROSITE" id="PS01124"/>
    </source>
</evidence>
<evidence type="ECO:0000313" key="5">
    <source>
        <dbReference type="EMBL" id="RGE61013.1"/>
    </source>
</evidence>
<keyword evidence="6" id="KW-1185">Reference proteome</keyword>
<proteinExistence type="predicted"/>